<keyword evidence="6 9" id="KW-0819">tRNA processing</keyword>
<accession>A0A1G7WBS7</accession>
<feature type="binding site" evidence="9">
    <location>
        <position position="180"/>
    </location>
    <ligand>
        <name>substrate</name>
    </ligand>
</feature>
<dbReference type="Pfam" id="PF02390">
    <property type="entry name" value="Methyltransf_4"/>
    <property type="match status" value="1"/>
</dbReference>
<evidence type="ECO:0000256" key="10">
    <source>
        <dbReference type="SAM" id="MobiDB-lite"/>
    </source>
</evidence>
<dbReference type="PANTHER" id="PTHR23417:SF14">
    <property type="entry name" value="PENTACOTRIPEPTIDE-REPEAT REGION OF PRORP DOMAIN-CONTAINING PROTEIN"/>
    <property type="match status" value="1"/>
</dbReference>
<dbReference type="OrthoDB" id="9802090at2"/>
<keyword evidence="4 9" id="KW-0808">Transferase</keyword>
<reference evidence="11 12" key="1">
    <citation type="submission" date="2016-10" db="EMBL/GenBank/DDBJ databases">
        <authorList>
            <person name="de Groot N.N."/>
        </authorList>
    </citation>
    <scope>NUCLEOTIDE SEQUENCE [LARGE SCALE GENOMIC DNA]</scope>
    <source>
        <strain evidence="11 12">LMG 2247</strain>
    </source>
</reference>
<dbReference type="RefSeq" id="WP_090684819.1">
    <property type="nucleotide sequence ID" value="NZ_CADERL010000034.1"/>
</dbReference>
<dbReference type="NCBIfam" id="TIGR00091">
    <property type="entry name" value="tRNA (guanosine(46)-N7)-methyltransferase TrmB"/>
    <property type="match status" value="1"/>
</dbReference>
<dbReference type="Gene3D" id="3.40.50.150">
    <property type="entry name" value="Vaccinia Virus protein VP39"/>
    <property type="match status" value="1"/>
</dbReference>
<feature type="binding site" evidence="9">
    <location>
        <begin position="247"/>
        <end position="250"/>
    </location>
    <ligand>
        <name>substrate</name>
    </ligand>
</feature>
<evidence type="ECO:0000256" key="5">
    <source>
        <dbReference type="ARBA" id="ARBA00022691"/>
    </source>
</evidence>
<keyword evidence="5 9" id="KW-0949">S-adenosyl-L-methionine</keyword>
<dbReference type="InterPro" id="IPR055361">
    <property type="entry name" value="tRNA_methyltr_TrmB_bact"/>
</dbReference>
<comment type="pathway">
    <text evidence="7 9">tRNA modification; N(7)-methylguanine-tRNA biosynthesis.</text>
</comment>
<dbReference type="UniPathway" id="UPA00989"/>
<dbReference type="Proteomes" id="UP000199706">
    <property type="component" value="Unassembled WGS sequence"/>
</dbReference>
<evidence type="ECO:0000256" key="4">
    <source>
        <dbReference type="ARBA" id="ARBA00022679"/>
    </source>
</evidence>
<dbReference type="InterPro" id="IPR029063">
    <property type="entry name" value="SAM-dependent_MTases_sf"/>
</dbReference>
<dbReference type="SUPFAM" id="SSF53335">
    <property type="entry name" value="S-adenosyl-L-methionine-dependent methyltransferases"/>
    <property type="match status" value="1"/>
</dbReference>
<evidence type="ECO:0000313" key="11">
    <source>
        <dbReference type="EMBL" id="SDG69249.1"/>
    </source>
</evidence>
<evidence type="ECO:0000256" key="2">
    <source>
        <dbReference type="ARBA" id="ARBA00003015"/>
    </source>
</evidence>
<gene>
    <name evidence="9" type="primary">trmB</name>
    <name evidence="11" type="ORF">SAMN05216466_104483</name>
</gene>
<dbReference type="PROSITE" id="PS51625">
    <property type="entry name" value="SAM_MT_TRMB"/>
    <property type="match status" value="1"/>
</dbReference>
<evidence type="ECO:0000256" key="1">
    <source>
        <dbReference type="ARBA" id="ARBA00000142"/>
    </source>
</evidence>
<dbReference type="FunFam" id="3.40.50.150:FF:000035">
    <property type="entry name" value="tRNA (guanine-N(7)-)-methyltransferase"/>
    <property type="match status" value="1"/>
</dbReference>
<feature type="binding site" evidence="9">
    <location>
        <position position="153"/>
    </location>
    <ligand>
        <name>S-adenosyl-L-methionine</name>
        <dbReference type="ChEBI" id="CHEBI:59789"/>
    </ligand>
</feature>
<dbReference type="PANTHER" id="PTHR23417">
    <property type="entry name" value="3-DEOXY-D-MANNO-OCTULOSONIC-ACID TRANSFERASE/TRNA GUANINE-N 7 - -METHYLTRANSFERASE"/>
    <property type="match status" value="1"/>
</dbReference>
<evidence type="ECO:0000313" key="12">
    <source>
        <dbReference type="Proteomes" id="UP000199706"/>
    </source>
</evidence>
<comment type="similarity">
    <text evidence="8 9">Belongs to the class I-like SAM-binding methyltransferase superfamily. TrmB family.</text>
</comment>
<protein>
    <recommendedName>
        <fullName evidence="9">tRNA (guanine-N(7)-)-methyltransferase</fullName>
        <ecNumber evidence="9">2.1.1.33</ecNumber>
    </recommendedName>
    <alternativeName>
        <fullName evidence="9">tRNA (guanine(46)-N(7))-methyltransferase</fullName>
    </alternativeName>
    <alternativeName>
        <fullName evidence="9">tRNA(m7G46)-methyltransferase</fullName>
    </alternativeName>
</protein>
<comment type="caution">
    <text evidence="9">Lacks conserved residue(s) required for the propagation of feature annotation.</text>
</comment>
<dbReference type="EC" id="2.1.1.33" evidence="9"/>
<feature type="binding site" evidence="9">
    <location>
        <position position="212"/>
    </location>
    <ligand>
        <name>substrate</name>
    </ligand>
</feature>
<dbReference type="GO" id="GO:0008176">
    <property type="term" value="F:tRNA (guanine(46)-N7)-methyltransferase activity"/>
    <property type="evidence" value="ECO:0007669"/>
    <property type="project" value="UniProtKB-UniRule"/>
</dbReference>
<evidence type="ECO:0000256" key="6">
    <source>
        <dbReference type="ARBA" id="ARBA00022694"/>
    </source>
</evidence>
<proteinExistence type="inferred from homology"/>
<sequence>MIHDPNQAGQPGELPQTADDANHEPSTARDDVTDGEAADSGDSKEALRLRRIRSFVTRAGRVSTGQRRAMDEFGPRFVMPYAPQQPDWDAVFGRHAARILEIGFGMGATTAEIAAHRPNDDFLGVEVHEPGVGALLKLMGEQQLSNIRIIQHDAVEVLEQMIAPQSLDGVHIFFPDPWHKARHHKRRLIQPKFVALLVSRLKPGAYLHCATDWQNYAEQMLEVLGAEAALENTADGYAPRPEYRPVTKFERRGLKLGHGVWDLVFKRRNGS</sequence>
<feature type="binding site" evidence="9">
    <location>
        <position position="176"/>
    </location>
    <ligand>
        <name>S-adenosyl-L-methionine</name>
        <dbReference type="ChEBI" id="CHEBI:59789"/>
    </ligand>
</feature>
<evidence type="ECO:0000256" key="7">
    <source>
        <dbReference type="ARBA" id="ARBA00060552"/>
    </source>
</evidence>
<evidence type="ECO:0000256" key="3">
    <source>
        <dbReference type="ARBA" id="ARBA00022603"/>
    </source>
</evidence>
<organism evidence="11 12">
    <name type="scientific">Paraburkholderia phenazinium</name>
    <dbReference type="NCBI Taxonomy" id="60549"/>
    <lineage>
        <taxon>Bacteria</taxon>
        <taxon>Pseudomonadati</taxon>
        <taxon>Pseudomonadota</taxon>
        <taxon>Betaproteobacteria</taxon>
        <taxon>Burkholderiales</taxon>
        <taxon>Burkholderiaceae</taxon>
        <taxon>Paraburkholderia</taxon>
    </lineage>
</organism>
<feature type="binding site" evidence="9">
    <location>
        <position position="126"/>
    </location>
    <ligand>
        <name>S-adenosyl-L-methionine</name>
        <dbReference type="ChEBI" id="CHEBI:59789"/>
    </ligand>
</feature>
<feature type="compositionally biased region" description="Basic and acidic residues" evidence="10">
    <location>
        <begin position="20"/>
        <end position="32"/>
    </location>
</feature>
<evidence type="ECO:0000256" key="8">
    <source>
        <dbReference type="ARBA" id="ARBA00060767"/>
    </source>
</evidence>
<evidence type="ECO:0000256" key="9">
    <source>
        <dbReference type="HAMAP-Rule" id="MF_01057"/>
    </source>
</evidence>
<dbReference type="EMBL" id="FNCJ01000004">
    <property type="protein sequence ID" value="SDG69249.1"/>
    <property type="molecule type" value="Genomic_DNA"/>
</dbReference>
<dbReference type="AlphaFoldDB" id="A0A1G7WBS7"/>
<feature type="binding site" evidence="9">
    <location>
        <position position="101"/>
    </location>
    <ligand>
        <name>S-adenosyl-L-methionine</name>
        <dbReference type="ChEBI" id="CHEBI:59789"/>
    </ligand>
</feature>
<dbReference type="HAMAP" id="MF_01057">
    <property type="entry name" value="tRNA_methyltr_TrmB"/>
    <property type="match status" value="1"/>
</dbReference>
<dbReference type="InterPro" id="IPR003358">
    <property type="entry name" value="tRNA_(Gua-N-7)_MeTrfase_Trmb"/>
</dbReference>
<comment type="function">
    <text evidence="2 9">Catalyzes the formation of N(7)-methylguanine at position 46 (m7G46) in tRNA.</text>
</comment>
<dbReference type="CDD" id="cd02440">
    <property type="entry name" value="AdoMet_MTases"/>
    <property type="match status" value="1"/>
</dbReference>
<keyword evidence="3 9" id="KW-0489">Methyltransferase</keyword>
<feature type="region of interest" description="Disordered" evidence="10">
    <location>
        <begin position="1"/>
        <end position="44"/>
    </location>
</feature>
<name>A0A1G7WBS7_9BURK</name>
<dbReference type="GO" id="GO:0043527">
    <property type="term" value="C:tRNA methyltransferase complex"/>
    <property type="evidence" value="ECO:0007669"/>
    <property type="project" value="TreeGrafter"/>
</dbReference>
<comment type="catalytic activity">
    <reaction evidence="1 9">
        <text>guanosine(46) in tRNA + S-adenosyl-L-methionine = N(7)-methylguanosine(46) in tRNA + S-adenosyl-L-homocysteine</text>
        <dbReference type="Rhea" id="RHEA:42708"/>
        <dbReference type="Rhea" id="RHEA-COMP:10188"/>
        <dbReference type="Rhea" id="RHEA-COMP:10189"/>
        <dbReference type="ChEBI" id="CHEBI:57856"/>
        <dbReference type="ChEBI" id="CHEBI:59789"/>
        <dbReference type="ChEBI" id="CHEBI:74269"/>
        <dbReference type="ChEBI" id="CHEBI:74480"/>
        <dbReference type="EC" id="2.1.1.33"/>
    </reaction>
</comment>